<sequence length="83" mass="9179">MFTLWTSVWRITLIIDAITSRIDAITPRIDAIPAIIDAIRQSRGADECAALSISPSTSKIKGKMTYFIKTQTSSKLVLMKIGH</sequence>
<gene>
    <name evidence="1" type="ORF">WQ57_05910</name>
</gene>
<dbReference type="EMBL" id="LAYY01000005">
    <property type="protein sequence ID" value="KKK38883.1"/>
    <property type="molecule type" value="Genomic_DNA"/>
</dbReference>
<reference evidence="1 2" key="1">
    <citation type="submission" date="2015-04" db="EMBL/GenBank/DDBJ databases">
        <title>Taxonomic description and genome sequence of Bacillus campisalis sp. nov., a novel member of the genus Bacillus isolated from solar saltern.</title>
        <authorList>
            <person name="Mathan Kumar R."/>
            <person name="Kaur G."/>
            <person name="Kumar A."/>
            <person name="Singh N.K."/>
            <person name="Kaur N."/>
            <person name="Kumar N."/>
            <person name="Mayilraj S."/>
        </authorList>
    </citation>
    <scope>NUCLEOTIDE SEQUENCE [LARGE SCALE GENOMIC DNA]</scope>
    <source>
        <strain evidence="1 2">SA2-6</strain>
    </source>
</reference>
<keyword evidence="2" id="KW-1185">Reference proteome</keyword>
<proteinExistence type="predicted"/>
<evidence type="ECO:0000313" key="2">
    <source>
        <dbReference type="Proteomes" id="UP000034166"/>
    </source>
</evidence>
<dbReference type="PATRIC" id="fig|1408103.3.peg.1328"/>
<dbReference type="AlphaFoldDB" id="A0A0M2SXJ5"/>
<accession>A0A0M2SXJ5</accession>
<comment type="caution">
    <text evidence="1">The sequence shown here is derived from an EMBL/GenBank/DDBJ whole genome shotgun (WGS) entry which is preliminary data.</text>
</comment>
<evidence type="ECO:0000313" key="1">
    <source>
        <dbReference type="EMBL" id="KKK38883.1"/>
    </source>
</evidence>
<name>A0A0M2SXJ5_9BACI</name>
<protein>
    <submittedName>
        <fullName evidence="1">Uncharacterized protein</fullName>
    </submittedName>
</protein>
<dbReference type="Proteomes" id="UP000034166">
    <property type="component" value="Unassembled WGS sequence"/>
</dbReference>
<organism evidence="1 2">
    <name type="scientific">Mesobacillus campisalis</name>
    <dbReference type="NCBI Taxonomy" id="1408103"/>
    <lineage>
        <taxon>Bacteria</taxon>
        <taxon>Bacillati</taxon>
        <taxon>Bacillota</taxon>
        <taxon>Bacilli</taxon>
        <taxon>Bacillales</taxon>
        <taxon>Bacillaceae</taxon>
        <taxon>Mesobacillus</taxon>
    </lineage>
</organism>